<dbReference type="EMBL" id="CACVAP010000086">
    <property type="protein sequence ID" value="CAA6817807.1"/>
    <property type="molecule type" value="Genomic_DNA"/>
</dbReference>
<dbReference type="InterPro" id="IPR016032">
    <property type="entry name" value="Sig_transdc_resp-reg_C-effctor"/>
</dbReference>
<evidence type="ECO:0000259" key="9">
    <source>
        <dbReference type="PROSITE" id="PS51755"/>
    </source>
</evidence>
<dbReference type="GO" id="GO:0000156">
    <property type="term" value="F:phosphorelay response regulator activity"/>
    <property type="evidence" value="ECO:0007669"/>
    <property type="project" value="TreeGrafter"/>
</dbReference>
<dbReference type="PANTHER" id="PTHR48111">
    <property type="entry name" value="REGULATOR OF RPOS"/>
    <property type="match status" value="1"/>
</dbReference>
<feature type="DNA-binding region" description="OmpR/PhoB-type" evidence="7">
    <location>
        <begin position="136"/>
        <end position="233"/>
    </location>
</feature>
<dbReference type="GO" id="GO:0006355">
    <property type="term" value="P:regulation of DNA-templated transcription"/>
    <property type="evidence" value="ECO:0007669"/>
    <property type="project" value="InterPro"/>
</dbReference>
<evidence type="ECO:0000256" key="5">
    <source>
        <dbReference type="ARBA" id="ARBA00023163"/>
    </source>
</evidence>
<dbReference type="SMART" id="SM00862">
    <property type="entry name" value="Trans_reg_C"/>
    <property type="match status" value="1"/>
</dbReference>
<evidence type="ECO:0000256" key="6">
    <source>
        <dbReference type="PROSITE-ProRule" id="PRU00169"/>
    </source>
</evidence>
<dbReference type="Gene3D" id="3.40.50.2300">
    <property type="match status" value="1"/>
</dbReference>
<evidence type="ECO:0000256" key="2">
    <source>
        <dbReference type="ARBA" id="ARBA00023012"/>
    </source>
</evidence>
<dbReference type="Pfam" id="PF00072">
    <property type="entry name" value="Response_reg"/>
    <property type="match status" value="1"/>
</dbReference>
<evidence type="ECO:0000259" key="8">
    <source>
        <dbReference type="PROSITE" id="PS50110"/>
    </source>
</evidence>
<accession>A0A6S6THX3</accession>
<dbReference type="InterPro" id="IPR001789">
    <property type="entry name" value="Sig_transdc_resp-reg_receiver"/>
</dbReference>
<evidence type="ECO:0000256" key="4">
    <source>
        <dbReference type="ARBA" id="ARBA00023125"/>
    </source>
</evidence>
<evidence type="ECO:0000313" key="10">
    <source>
        <dbReference type="EMBL" id="CAA6817807.1"/>
    </source>
</evidence>
<evidence type="ECO:0000256" key="1">
    <source>
        <dbReference type="ARBA" id="ARBA00022553"/>
    </source>
</evidence>
<dbReference type="PROSITE" id="PS50110">
    <property type="entry name" value="RESPONSE_REGULATORY"/>
    <property type="match status" value="1"/>
</dbReference>
<dbReference type="Gene3D" id="1.10.10.10">
    <property type="entry name" value="Winged helix-like DNA-binding domain superfamily/Winged helix DNA-binding domain"/>
    <property type="match status" value="1"/>
</dbReference>
<dbReference type="PANTHER" id="PTHR48111:SF1">
    <property type="entry name" value="TWO-COMPONENT RESPONSE REGULATOR ORR33"/>
    <property type="match status" value="1"/>
</dbReference>
<name>A0A6S6THX3_9BACT</name>
<reference evidence="10" key="1">
    <citation type="submission" date="2020-01" db="EMBL/GenBank/DDBJ databases">
        <authorList>
            <person name="Meier V. D."/>
            <person name="Meier V D."/>
        </authorList>
    </citation>
    <scope>NUCLEOTIDE SEQUENCE</scope>
    <source>
        <strain evidence="10">HLG_WM_MAG_06</strain>
    </source>
</reference>
<feature type="modified residue" description="4-aspartylphosphate" evidence="6">
    <location>
        <position position="56"/>
    </location>
</feature>
<feature type="domain" description="Response regulatory" evidence="8">
    <location>
        <begin position="5"/>
        <end position="121"/>
    </location>
</feature>
<proteinExistence type="predicted"/>
<gene>
    <name evidence="10" type="ORF">HELGO_WM1383</name>
</gene>
<dbReference type="InterPro" id="IPR011006">
    <property type="entry name" value="CheY-like_superfamily"/>
</dbReference>
<dbReference type="GO" id="GO:0000976">
    <property type="term" value="F:transcription cis-regulatory region binding"/>
    <property type="evidence" value="ECO:0007669"/>
    <property type="project" value="TreeGrafter"/>
</dbReference>
<sequence length="233" mass="26762">MTEKRIMVVEDENLTMMFITETLEEFGCKDILEYACGQDIIDSVKNGIIPDLILMDINIKGAKDGIQTATEVLQFCNTPIIFMSAYNDNKTISEVLNVSLYGFISKPFNERELYIALQLAIKNFSEKNTVEEKRTKTKIELYDNCYYDLETESLYLFNNLITLPYNQRILLETLVKNINVVVSKESLASRIWGIKEESSSGIRTVIYLLRKNLKGIEISSQSKQGYILKAKYL</sequence>
<dbReference type="SUPFAM" id="SSF46894">
    <property type="entry name" value="C-terminal effector domain of the bipartite response regulators"/>
    <property type="match status" value="1"/>
</dbReference>
<dbReference type="GO" id="GO:0032993">
    <property type="term" value="C:protein-DNA complex"/>
    <property type="evidence" value="ECO:0007669"/>
    <property type="project" value="TreeGrafter"/>
</dbReference>
<dbReference type="SUPFAM" id="SSF52172">
    <property type="entry name" value="CheY-like"/>
    <property type="match status" value="1"/>
</dbReference>
<keyword evidence="1 6" id="KW-0597">Phosphoprotein</keyword>
<organism evidence="10">
    <name type="scientific">uncultured Sulfurovum sp</name>
    <dbReference type="NCBI Taxonomy" id="269237"/>
    <lineage>
        <taxon>Bacteria</taxon>
        <taxon>Pseudomonadati</taxon>
        <taxon>Campylobacterota</taxon>
        <taxon>Epsilonproteobacteria</taxon>
        <taxon>Campylobacterales</taxon>
        <taxon>Sulfurovaceae</taxon>
        <taxon>Sulfurovum</taxon>
        <taxon>environmental samples</taxon>
    </lineage>
</organism>
<keyword evidence="3" id="KW-0805">Transcription regulation</keyword>
<keyword evidence="4 7" id="KW-0238">DNA-binding</keyword>
<dbReference type="Pfam" id="PF00486">
    <property type="entry name" value="Trans_reg_C"/>
    <property type="match status" value="1"/>
</dbReference>
<evidence type="ECO:0000256" key="3">
    <source>
        <dbReference type="ARBA" id="ARBA00023015"/>
    </source>
</evidence>
<dbReference type="InterPro" id="IPR036388">
    <property type="entry name" value="WH-like_DNA-bd_sf"/>
</dbReference>
<keyword evidence="2" id="KW-0902">Two-component regulatory system</keyword>
<dbReference type="InterPro" id="IPR039420">
    <property type="entry name" value="WalR-like"/>
</dbReference>
<feature type="domain" description="OmpR/PhoB-type" evidence="9">
    <location>
        <begin position="136"/>
        <end position="233"/>
    </location>
</feature>
<dbReference type="PROSITE" id="PS51755">
    <property type="entry name" value="OMPR_PHOB"/>
    <property type="match status" value="1"/>
</dbReference>
<protein>
    <submittedName>
        <fullName evidence="10">Two-component hybrid sensor and regulator</fullName>
    </submittedName>
</protein>
<dbReference type="InterPro" id="IPR001867">
    <property type="entry name" value="OmpR/PhoB-type_DNA-bd"/>
</dbReference>
<dbReference type="AlphaFoldDB" id="A0A6S6THX3"/>
<dbReference type="SMART" id="SM00448">
    <property type="entry name" value="REC"/>
    <property type="match status" value="1"/>
</dbReference>
<keyword evidence="5" id="KW-0804">Transcription</keyword>
<dbReference type="GO" id="GO:0005829">
    <property type="term" value="C:cytosol"/>
    <property type="evidence" value="ECO:0007669"/>
    <property type="project" value="TreeGrafter"/>
</dbReference>
<evidence type="ECO:0000256" key="7">
    <source>
        <dbReference type="PROSITE-ProRule" id="PRU01091"/>
    </source>
</evidence>